<dbReference type="InterPro" id="IPR053012">
    <property type="entry name" value="ER-organelle_contact"/>
</dbReference>
<evidence type="ECO:0000313" key="3">
    <source>
        <dbReference type="Proteomes" id="UP000288716"/>
    </source>
</evidence>
<dbReference type="Proteomes" id="UP000288716">
    <property type="component" value="Unassembled WGS sequence"/>
</dbReference>
<dbReference type="STRING" id="299467.A0A443S4X8"/>
<accession>A0A443S4X8</accession>
<sequence>MPKKFIPPPPPLSPKDPELQLMIKTVRTRFLDEYENNKELYIESDVDKIRKTDFPVRRCIFGCKLNVDDAYEMLKNAMRWRKETGFEEASPTRFPLEFYKIGAVFCYECDNEGTPLLYLRFKVHKKMEILQDPVKKFLIYNMEILDRKIEKERGWGIVFDAQGSSVSNIDFNLLIFLIKTVKNYYTWALKYILVYELPWYLSGAWKLALALVPEEARNLFRLCYKNDIKDVINAENLPDFMGGTCKRNYREIPEGAKPAEEIGKLELGLTSDEVHKIKIHFEKYLCEEE</sequence>
<dbReference type="CDD" id="cd00170">
    <property type="entry name" value="SEC14"/>
    <property type="match status" value="1"/>
</dbReference>
<evidence type="ECO:0000313" key="2">
    <source>
        <dbReference type="EMBL" id="RWS22579.1"/>
    </source>
</evidence>
<dbReference type="AlphaFoldDB" id="A0A443S4X8"/>
<keyword evidence="3" id="KW-1185">Reference proteome</keyword>
<dbReference type="PANTHER" id="PTHR46384">
    <property type="entry name" value="MOTILE SPERM DOMAIN-CONTAINING PROTEIN 2"/>
    <property type="match status" value="1"/>
</dbReference>
<dbReference type="PROSITE" id="PS50191">
    <property type="entry name" value="CRAL_TRIO"/>
    <property type="match status" value="1"/>
</dbReference>
<dbReference type="SUPFAM" id="SSF46938">
    <property type="entry name" value="CRAL/TRIO N-terminal domain"/>
    <property type="match status" value="1"/>
</dbReference>
<dbReference type="InterPro" id="IPR036273">
    <property type="entry name" value="CRAL/TRIO_N_dom_sf"/>
</dbReference>
<feature type="domain" description="CRAL-TRIO" evidence="1">
    <location>
        <begin position="99"/>
        <end position="249"/>
    </location>
</feature>
<dbReference type="EMBL" id="NCKV01008413">
    <property type="protein sequence ID" value="RWS22579.1"/>
    <property type="molecule type" value="Genomic_DNA"/>
</dbReference>
<dbReference type="SUPFAM" id="SSF52087">
    <property type="entry name" value="CRAL/TRIO domain"/>
    <property type="match status" value="1"/>
</dbReference>
<dbReference type="GO" id="GO:0140284">
    <property type="term" value="C:endoplasmic reticulum-endosome membrane contact site"/>
    <property type="evidence" value="ECO:0007669"/>
    <property type="project" value="TreeGrafter"/>
</dbReference>
<dbReference type="InterPro" id="IPR036865">
    <property type="entry name" value="CRAL-TRIO_dom_sf"/>
</dbReference>
<dbReference type="SMART" id="SM00516">
    <property type="entry name" value="SEC14"/>
    <property type="match status" value="1"/>
</dbReference>
<dbReference type="Pfam" id="PF00650">
    <property type="entry name" value="CRAL_TRIO"/>
    <property type="match status" value="1"/>
</dbReference>
<gene>
    <name evidence="2" type="ORF">B4U80_10684</name>
</gene>
<organism evidence="2 3">
    <name type="scientific">Leptotrombidium deliense</name>
    <dbReference type="NCBI Taxonomy" id="299467"/>
    <lineage>
        <taxon>Eukaryota</taxon>
        <taxon>Metazoa</taxon>
        <taxon>Ecdysozoa</taxon>
        <taxon>Arthropoda</taxon>
        <taxon>Chelicerata</taxon>
        <taxon>Arachnida</taxon>
        <taxon>Acari</taxon>
        <taxon>Acariformes</taxon>
        <taxon>Trombidiformes</taxon>
        <taxon>Prostigmata</taxon>
        <taxon>Anystina</taxon>
        <taxon>Parasitengona</taxon>
        <taxon>Trombiculoidea</taxon>
        <taxon>Trombiculidae</taxon>
        <taxon>Leptotrombidium</taxon>
    </lineage>
</organism>
<protein>
    <submittedName>
        <fullName evidence="2">Motile sperm domain-containing protein 2-like protein</fullName>
    </submittedName>
</protein>
<name>A0A443S4X8_9ACAR</name>
<reference evidence="2 3" key="1">
    <citation type="journal article" date="2018" name="Gigascience">
        <title>Genomes of trombidid mites reveal novel predicted allergens and laterally-transferred genes associated with secondary metabolism.</title>
        <authorList>
            <person name="Dong X."/>
            <person name="Chaisiri K."/>
            <person name="Xia D."/>
            <person name="Armstrong S.D."/>
            <person name="Fang Y."/>
            <person name="Donnelly M.J."/>
            <person name="Kadowaki T."/>
            <person name="McGarry J.W."/>
            <person name="Darby A.C."/>
            <person name="Makepeace B.L."/>
        </authorList>
    </citation>
    <scope>NUCLEOTIDE SEQUENCE [LARGE SCALE GENOMIC DNA]</scope>
    <source>
        <strain evidence="2">UoL-UT</strain>
    </source>
</reference>
<dbReference type="GO" id="GO:0012505">
    <property type="term" value="C:endomembrane system"/>
    <property type="evidence" value="ECO:0007669"/>
    <property type="project" value="TreeGrafter"/>
</dbReference>
<proteinExistence type="predicted"/>
<dbReference type="VEuPathDB" id="VectorBase:LDEU009461"/>
<evidence type="ECO:0000259" key="1">
    <source>
        <dbReference type="PROSITE" id="PS50191"/>
    </source>
</evidence>
<dbReference type="Gene3D" id="3.40.525.10">
    <property type="entry name" value="CRAL-TRIO lipid binding domain"/>
    <property type="match status" value="1"/>
</dbReference>
<dbReference type="PANTHER" id="PTHR46384:SF1">
    <property type="entry name" value="MOTILE SPERM DOMAIN-CONTAINING PROTEIN 2"/>
    <property type="match status" value="1"/>
</dbReference>
<dbReference type="InterPro" id="IPR001251">
    <property type="entry name" value="CRAL-TRIO_dom"/>
</dbReference>
<comment type="caution">
    <text evidence="2">The sequence shown here is derived from an EMBL/GenBank/DDBJ whole genome shotgun (WGS) entry which is preliminary data.</text>
</comment>
<dbReference type="OrthoDB" id="75724at2759"/>